<evidence type="ECO:0000313" key="2">
    <source>
        <dbReference type="EMBL" id="JAE37159.1"/>
    </source>
</evidence>
<name>A0A0A9HMV8_ARUDO</name>
<accession>A0A0A9HMV8</accession>
<proteinExistence type="predicted"/>
<dbReference type="EMBL" id="GBRH01160737">
    <property type="protein sequence ID" value="JAE37159.1"/>
    <property type="molecule type" value="Transcribed_RNA"/>
</dbReference>
<sequence length="109" mass="11920">MGRIFFSSNISFYSVKYKQNIFICNKIVKFRTHVSPLIVASLARSFQVLIPIHISQNRSYCLHLGFPFFYCPGHPLLLQIAAAASPSSPPSPQSPPTTCSCESGPSGAT</sequence>
<feature type="compositionally biased region" description="Polar residues" evidence="1">
    <location>
        <begin position="97"/>
        <end position="109"/>
    </location>
</feature>
<evidence type="ECO:0000256" key="1">
    <source>
        <dbReference type="SAM" id="MobiDB-lite"/>
    </source>
</evidence>
<protein>
    <submittedName>
        <fullName evidence="2">Uncharacterized protein</fullName>
    </submittedName>
</protein>
<feature type="region of interest" description="Disordered" evidence="1">
    <location>
        <begin position="84"/>
        <end position="109"/>
    </location>
</feature>
<organism evidence="2">
    <name type="scientific">Arundo donax</name>
    <name type="common">Giant reed</name>
    <name type="synonym">Donax arundinaceus</name>
    <dbReference type="NCBI Taxonomy" id="35708"/>
    <lineage>
        <taxon>Eukaryota</taxon>
        <taxon>Viridiplantae</taxon>
        <taxon>Streptophyta</taxon>
        <taxon>Embryophyta</taxon>
        <taxon>Tracheophyta</taxon>
        <taxon>Spermatophyta</taxon>
        <taxon>Magnoliopsida</taxon>
        <taxon>Liliopsida</taxon>
        <taxon>Poales</taxon>
        <taxon>Poaceae</taxon>
        <taxon>PACMAD clade</taxon>
        <taxon>Arundinoideae</taxon>
        <taxon>Arundineae</taxon>
        <taxon>Arundo</taxon>
    </lineage>
</organism>
<reference evidence="2" key="1">
    <citation type="submission" date="2014-09" db="EMBL/GenBank/DDBJ databases">
        <authorList>
            <person name="Magalhaes I.L.F."/>
            <person name="Oliveira U."/>
            <person name="Santos F.R."/>
            <person name="Vidigal T.H.D.A."/>
            <person name="Brescovit A.D."/>
            <person name="Santos A.J."/>
        </authorList>
    </citation>
    <scope>NUCLEOTIDE SEQUENCE</scope>
    <source>
        <tissue evidence="2">Shoot tissue taken approximately 20 cm above the soil surface</tissue>
    </source>
</reference>
<dbReference type="AlphaFoldDB" id="A0A0A9HMV8"/>
<reference evidence="2" key="2">
    <citation type="journal article" date="2015" name="Data Brief">
        <title>Shoot transcriptome of the giant reed, Arundo donax.</title>
        <authorList>
            <person name="Barrero R.A."/>
            <person name="Guerrero F.D."/>
            <person name="Moolhuijzen P."/>
            <person name="Goolsby J.A."/>
            <person name="Tidwell J."/>
            <person name="Bellgard S.E."/>
            <person name="Bellgard M.I."/>
        </authorList>
    </citation>
    <scope>NUCLEOTIDE SEQUENCE</scope>
    <source>
        <tissue evidence="2">Shoot tissue taken approximately 20 cm above the soil surface</tissue>
    </source>
</reference>